<dbReference type="GO" id="GO:1990077">
    <property type="term" value="C:primosome complex"/>
    <property type="evidence" value="ECO:0007669"/>
    <property type="project" value="UniProtKB-UniRule"/>
</dbReference>
<dbReference type="Proteomes" id="UP000188298">
    <property type="component" value="Chromosome"/>
</dbReference>
<dbReference type="GO" id="GO:0043138">
    <property type="term" value="F:3'-5' DNA helicase activity"/>
    <property type="evidence" value="ECO:0007669"/>
    <property type="project" value="UniProtKB-EC"/>
</dbReference>
<dbReference type="GO" id="GO:0008270">
    <property type="term" value="F:zinc ion binding"/>
    <property type="evidence" value="ECO:0007669"/>
    <property type="project" value="UniProtKB-UniRule"/>
</dbReference>
<dbReference type="InterPro" id="IPR014001">
    <property type="entry name" value="Helicase_ATP-bd"/>
</dbReference>
<dbReference type="Pfam" id="PF00271">
    <property type="entry name" value="Helicase_C"/>
    <property type="match status" value="1"/>
</dbReference>
<evidence type="ECO:0000256" key="6">
    <source>
        <dbReference type="ARBA" id="ARBA00022806"/>
    </source>
</evidence>
<keyword evidence="2 12" id="KW-0235">DNA replication</keyword>
<keyword evidence="8 12" id="KW-0067">ATP-binding</keyword>
<dbReference type="SMART" id="SM00487">
    <property type="entry name" value="DEXDc"/>
    <property type="match status" value="1"/>
</dbReference>
<comment type="subunit">
    <text evidence="12">Component of the replication restart primosome.</text>
</comment>
<feature type="binding site" evidence="12">
    <location>
        <position position="488"/>
    </location>
    <ligand>
        <name>Zn(2+)</name>
        <dbReference type="ChEBI" id="CHEBI:29105"/>
        <label>2</label>
    </ligand>
</feature>
<dbReference type="GO" id="GO:0016887">
    <property type="term" value="F:ATP hydrolysis activity"/>
    <property type="evidence" value="ECO:0007669"/>
    <property type="project" value="RHEA"/>
</dbReference>
<comment type="function">
    <text evidence="12">Initiates the restart of stalled replication forks, which reloads the replicative helicase on sites other than the origin of replication. Recognizes and binds to abandoned replication forks and remodels them to uncover a helicase loading site. Promotes assembly of the primosome at these replication forks.</text>
</comment>
<keyword evidence="7 12" id="KW-0862">Zinc</keyword>
<evidence type="ECO:0000256" key="5">
    <source>
        <dbReference type="ARBA" id="ARBA00022801"/>
    </source>
</evidence>
<feature type="domain" description="Helicase ATP-binding" evidence="13">
    <location>
        <begin position="261"/>
        <end position="426"/>
    </location>
</feature>
<dbReference type="GO" id="GO:0006310">
    <property type="term" value="P:DNA recombination"/>
    <property type="evidence" value="ECO:0007669"/>
    <property type="project" value="InterPro"/>
</dbReference>
<dbReference type="InterPro" id="IPR041236">
    <property type="entry name" value="PriA_C"/>
</dbReference>
<feature type="binding site" evidence="12">
    <location>
        <position position="482"/>
    </location>
    <ligand>
        <name>Zn(2+)</name>
        <dbReference type="ChEBI" id="CHEBI:29105"/>
        <label>1</label>
    </ligand>
</feature>
<accession>A0A1Q2LI87</accession>
<feature type="binding site" evidence="12">
    <location>
        <position position="519"/>
    </location>
    <ligand>
        <name>Zn(2+)</name>
        <dbReference type="ChEBI" id="CHEBI:29105"/>
        <label>1</label>
    </ligand>
</feature>
<dbReference type="NCBIfam" id="TIGR00595">
    <property type="entry name" value="priA"/>
    <property type="match status" value="1"/>
</dbReference>
<dbReference type="SMART" id="SM00490">
    <property type="entry name" value="HELICc"/>
    <property type="match status" value="1"/>
</dbReference>
<dbReference type="PANTHER" id="PTHR30580:SF0">
    <property type="entry name" value="PRIMOSOMAL PROTEIN N"/>
    <property type="match status" value="1"/>
</dbReference>
<feature type="binding site" evidence="12">
    <location>
        <position position="491"/>
    </location>
    <ligand>
        <name>Zn(2+)</name>
        <dbReference type="ChEBI" id="CHEBI:29105"/>
        <label>2</label>
    </ligand>
</feature>
<proteinExistence type="inferred from homology"/>
<evidence type="ECO:0000256" key="9">
    <source>
        <dbReference type="ARBA" id="ARBA00023125"/>
    </source>
</evidence>
<dbReference type="CDD" id="cd17929">
    <property type="entry name" value="DEXHc_priA"/>
    <property type="match status" value="1"/>
</dbReference>
<evidence type="ECO:0000313" key="14">
    <source>
        <dbReference type="EMBL" id="AQQ60186.1"/>
    </source>
</evidence>
<dbReference type="Pfam" id="PF00270">
    <property type="entry name" value="DEAD"/>
    <property type="match status" value="1"/>
</dbReference>
<keyword evidence="3 12" id="KW-0479">Metal-binding</keyword>
<dbReference type="GO" id="GO:0006270">
    <property type="term" value="P:DNA replication initiation"/>
    <property type="evidence" value="ECO:0007669"/>
    <property type="project" value="TreeGrafter"/>
</dbReference>
<dbReference type="Pfam" id="PF18319">
    <property type="entry name" value="Zn_ribbon_PriA"/>
    <property type="match status" value="1"/>
</dbReference>
<dbReference type="Gene3D" id="3.40.50.300">
    <property type="entry name" value="P-loop containing nucleotide triphosphate hydrolases"/>
    <property type="match status" value="2"/>
</dbReference>
<dbReference type="GO" id="GO:0003677">
    <property type="term" value="F:DNA binding"/>
    <property type="evidence" value="ECO:0007669"/>
    <property type="project" value="UniProtKB-UniRule"/>
</dbReference>
<keyword evidence="9 12" id="KW-0238">DNA-binding</keyword>
<keyword evidence="1 12" id="KW-0639">Primosome</keyword>
<dbReference type="InterPro" id="IPR001650">
    <property type="entry name" value="Helicase_C-like"/>
</dbReference>
<dbReference type="Pfam" id="PF18074">
    <property type="entry name" value="PriA_C"/>
    <property type="match status" value="1"/>
</dbReference>
<evidence type="ECO:0000259" key="13">
    <source>
        <dbReference type="PROSITE" id="PS51192"/>
    </source>
</evidence>
<evidence type="ECO:0000256" key="11">
    <source>
        <dbReference type="ARBA" id="ARBA00048988"/>
    </source>
</evidence>
<dbReference type="InterPro" id="IPR005259">
    <property type="entry name" value="PriA"/>
</dbReference>
<comment type="catalytic activity">
    <reaction evidence="11 12">
        <text>ATP + H2O = ADP + phosphate + H(+)</text>
        <dbReference type="Rhea" id="RHEA:13065"/>
        <dbReference type="ChEBI" id="CHEBI:15377"/>
        <dbReference type="ChEBI" id="CHEBI:15378"/>
        <dbReference type="ChEBI" id="CHEBI:30616"/>
        <dbReference type="ChEBI" id="CHEBI:43474"/>
        <dbReference type="ChEBI" id="CHEBI:456216"/>
        <dbReference type="EC" id="5.6.2.4"/>
    </reaction>
</comment>
<protein>
    <recommendedName>
        <fullName evidence="12">Replication restart protein PriA</fullName>
    </recommendedName>
    <alternativeName>
        <fullName evidence="12">ATP-dependent DNA helicase PriA</fullName>
        <ecNumber evidence="12">5.6.2.4</ecNumber>
    </alternativeName>
    <alternativeName>
        <fullName evidence="12">DNA 3'-5' helicase PriA</fullName>
    </alternativeName>
</protein>
<comment type="cofactor">
    <cofactor evidence="12">
        <name>Zn(2+)</name>
        <dbReference type="ChEBI" id="CHEBI:29105"/>
    </cofactor>
    <text evidence="12">Binds 2 zinc ions per subunit.</text>
</comment>
<keyword evidence="6 12" id="KW-0347">Helicase</keyword>
<sequence>MCFIVVAIINRNLAPLTYYTHDEVMLYDIMQVSVRNKMELGIIVQIVSNQNFEFEILEAKKSHFSYTQTQRILLPFMSAYYMQSIGITAQVFTPKDMRLGSNIHSSGLPNFKLQKNEDLESNHHIKCKQAFDMESKYDKNLDSTPTNHANKTTNSSNCSMALEALIELEGRSYLNDNDYPSNSINRSNCIDKGEFLQNLDSNNFAPLHPAPTHLDKNLDSKNYALSPVSHLDLTENIESNPPQTEILCNLKTLSSNQQEIFTECSKRSLSLIFGTTGSGKTEIYFHAIAKTLKEGKQALLLMPEISLTPQMQGRLNTAFPNLADTWHSKRTATQKQKILQSLQNGKLKIIAGARSALFLPFENLGLIIVDEEHDDSYKSQSNPKYHARDLAIFLSTKGIQVILGSATPSPKSYYLAKKHNYLLHLQNKFHNSTQTLHYDESEQIGISLHILHAITSTLEKGEQVIIFLPTRANFKILLCRTCKQKILCPNCSITLSLHSKKNALVCHYCNFTSQIPRACNTCGSDMLSGVRMGTEEFKKELETALLSHNLTPNIAIFDRDNVSTQKKLTALLHDFGEQKIDILIGTQMIAKGHDYPNVTLSIIIGMDYMLQIPDYRAHETSFSLLYQVAGRSGRKKHGNILVQTKDFGLINNLWGDYTRVLHYILHERNPLYPPFCRLALLRFGHSSEKKAHNLAKEFASILHKIQCENDYAFEIVGVSEASIFKIKKKYYYQILLRSYNNLTLQKALQHALKYATKDIKNCIDIDIDPLSF</sequence>
<reference evidence="14 15" key="1">
    <citation type="submission" date="2017-02" db="EMBL/GenBank/DDBJ databases">
        <title>Whole genome sequencing of Helicobacter bilis strain AAQJH.</title>
        <authorList>
            <person name="Conlan S."/>
            <person name="Thomas P.J."/>
            <person name="Mullikin J."/>
            <person name="Palmore T.N."/>
            <person name="Frank K.M."/>
            <person name="Segre J.A."/>
        </authorList>
    </citation>
    <scope>NUCLEOTIDE SEQUENCE [LARGE SCALE GENOMIC DNA]</scope>
    <source>
        <strain evidence="14 15">AAQJH</strain>
    </source>
</reference>
<dbReference type="PANTHER" id="PTHR30580">
    <property type="entry name" value="PRIMOSOMAL PROTEIN N"/>
    <property type="match status" value="1"/>
</dbReference>
<organism evidence="14 15">
    <name type="scientific">Helicobacter bilis</name>
    <dbReference type="NCBI Taxonomy" id="37372"/>
    <lineage>
        <taxon>Bacteria</taxon>
        <taxon>Pseudomonadati</taxon>
        <taxon>Campylobacterota</taxon>
        <taxon>Epsilonproteobacteria</taxon>
        <taxon>Campylobacterales</taxon>
        <taxon>Helicobacteraceae</taxon>
        <taxon>Helicobacter</taxon>
    </lineage>
</organism>
<dbReference type="SUPFAM" id="SSF52540">
    <property type="entry name" value="P-loop containing nucleoside triphosphate hydrolases"/>
    <property type="match status" value="1"/>
</dbReference>
<feature type="binding site" evidence="12">
    <location>
        <position position="522"/>
    </location>
    <ligand>
        <name>Zn(2+)</name>
        <dbReference type="ChEBI" id="CHEBI:29105"/>
        <label>1</label>
    </ligand>
</feature>
<dbReference type="EC" id="5.6.2.4" evidence="12"/>
<keyword evidence="10 12" id="KW-0413">Isomerase</keyword>
<dbReference type="RefSeq" id="WP_077389177.1">
    <property type="nucleotide sequence ID" value="NZ_CP019645.1"/>
</dbReference>
<evidence type="ECO:0000256" key="10">
    <source>
        <dbReference type="ARBA" id="ARBA00023235"/>
    </source>
</evidence>
<dbReference type="PROSITE" id="PS51192">
    <property type="entry name" value="HELICASE_ATP_BIND_1"/>
    <property type="match status" value="1"/>
</dbReference>
<keyword evidence="4 12" id="KW-0547">Nucleotide-binding</keyword>
<dbReference type="InterPro" id="IPR040498">
    <property type="entry name" value="PriA_CRR"/>
</dbReference>
<dbReference type="InterPro" id="IPR027417">
    <property type="entry name" value="P-loop_NTPase"/>
</dbReference>
<keyword evidence="5 12" id="KW-0378">Hydrolase</keyword>
<comment type="catalytic activity">
    <reaction evidence="12">
        <text>Couples ATP hydrolysis with the unwinding of duplex DNA by translocating in the 3'-5' direction.</text>
        <dbReference type="EC" id="5.6.2.4"/>
    </reaction>
</comment>
<evidence type="ECO:0000256" key="3">
    <source>
        <dbReference type="ARBA" id="ARBA00022723"/>
    </source>
</evidence>
<comment type="similarity">
    <text evidence="12">Belongs to the helicase family. PriA subfamily.</text>
</comment>
<evidence type="ECO:0000256" key="2">
    <source>
        <dbReference type="ARBA" id="ARBA00022705"/>
    </source>
</evidence>
<feature type="binding site" evidence="12">
    <location>
        <position position="479"/>
    </location>
    <ligand>
        <name>Zn(2+)</name>
        <dbReference type="ChEBI" id="CHEBI:29105"/>
        <label>1</label>
    </ligand>
</feature>
<evidence type="ECO:0000256" key="1">
    <source>
        <dbReference type="ARBA" id="ARBA00022515"/>
    </source>
</evidence>
<dbReference type="GO" id="GO:0006302">
    <property type="term" value="P:double-strand break repair"/>
    <property type="evidence" value="ECO:0007669"/>
    <property type="project" value="InterPro"/>
</dbReference>
<evidence type="ECO:0000256" key="12">
    <source>
        <dbReference type="HAMAP-Rule" id="MF_00983"/>
    </source>
</evidence>
<dbReference type="FunFam" id="3.40.50.300:FF:000489">
    <property type="entry name" value="Primosome assembly protein PriA"/>
    <property type="match status" value="1"/>
</dbReference>
<evidence type="ECO:0000256" key="4">
    <source>
        <dbReference type="ARBA" id="ARBA00022741"/>
    </source>
</evidence>
<dbReference type="InterPro" id="IPR011545">
    <property type="entry name" value="DEAD/DEAH_box_helicase_dom"/>
</dbReference>
<dbReference type="GO" id="GO:0006269">
    <property type="term" value="P:DNA replication, synthesis of primer"/>
    <property type="evidence" value="ECO:0007669"/>
    <property type="project" value="UniProtKB-KW"/>
</dbReference>
<evidence type="ECO:0000256" key="8">
    <source>
        <dbReference type="ARBA" id="ARBA00022840"/>
    </source>
</evidence>
<dbReference type="EMBL" id="CP019645">
    <property type="protein sequence ID" value="AQQ60186.1"/>
    <property type="molecule type" value="Genomic_DNA"/>
</dbReference>
<dbReference type="GO" id="GO:0005524">
    <property type="term" value="F:ATP binding"/>
    <property type="evidence" value="ECO:0007669"/>
    <property type="project" value="UniProtKB-UniRule"/>
</dbReference>
<dbReference type="HAMAP" id="MF_00983">
    <property type="entry name" value="PriA"/>
    <property type="match status" value="1"/>
</dbReference>
<feature type="binding site" evidence="12">
    <location>
        <position position="509"/>
    </location>
    <ligand>
        <name>Zn(2+)</name>
        <dbReference type="ChEBI" id="CHEBI:29105"/>
        <label>2</label>
    </ligand>
</feature>
<dbReference type="AlphaFoldDB" id="A0A1Q2LI87"/>
<feature type="binding site" evidence="12">
    <location>
        <position position="506"/>
    </location>
    <ligand>
        <name>Zn(2+)</name>
        <dbReference type="ChEBI" id="CHEBI:29105"/>
        <label>2</label>
    </ligand>
</feature>
<dbReference type="KEGG" id="hbl:XJ32_08890"/>
<name>A0A1Q2LI87_9HELI</name>
<evidence type="ECO:0000256" key="7">
    <source>
        <dbReference type="ARBA" id="ARBA00022833"/>
    </source>
</evidence>
<evidence type="ECO:0000313" key="15">
    <source>
        <dbReference type="Proteomes" id="UP000188298"/>
    </source>
</evidence>
<gene>
    <name evidence="12" type="primary">priA</name>
    <name evidence="14" type="ORF">XJ32_08890</name>
</gene>